<feature type="compositionally biased region" description="Polar residues" evidence="1">
    <location>
        <begin position="474"/>
        <end position="493"/>
    </location>
</feature>
<keyword evidence="3" id="KW-1185">Reference proteome</keyword>
<sequence length="1034" mass="110939">MSTSFTDETPLSDIRAQPDLAEAYACQSGRQPGFPMLPPEEENQVFTRLREQLKARKKDLQVTLLDRYRKLCASSPSRCPPLPITGIKACLYIMNITNADTAHESIDQLAIVFETWRVMLVVAVGPVVAGADSIYTCTALRELVSRPASEKGRQPPRKQSNPQDCVFPTSPAQPAHVSQTESLPPASASSSTSRAVLEPTFNCPQSAQQTASGSARINTPKHAPINFNLDSIPATVSTTPLPSPLTITPVPPAKESCSTENAILLKTQNVLHSANPQSVTPNSFGALSVELTDWLAAFRLIDDALTDHLNLHAMPSPHAVIAASPYKPHPFPPHHCSSLNHISIHAPLTNLSTHNPTLVISAPQAFGLPSHNFVPYLTCRPVIGKLASSSTPTNPTLPVATDARLPQSTLVTNVEAVVDKPTDIPSPIENTAVCPSPPAICDVEHLEQPSDLVEEDSQNKDAATVSICEPRPPFTTNMDDNEENNLTSSSATGTRPPLSSLPSRDMPQPEPARVTPTPHQTLPQKPTTAPLVDPAISSIHPPQQGTMSLTSTQKTRFLALYKQADPETKKKLLAVLSKKGILDSIQSQFAAPSERSLPPGSSHNTSTLATQTLSSARSTSGGSSSVPTPSSSLNPISLNRPPSAPVSSIPPSLPPPTTQTRSPNNLNPSLLQAPKSAQSSSKDSNPSRASMDLMSRQCPRPLGPQTPSEPHLEPTLTRMLQALLSKGPQPLPIIMTAFTRLSTDRNAIMTHIKALAQPVSLVKDAPWILKNISSNSGGIARQEATLNGAASSSSKAGALNLDNSKRKMAQRGHVPSAVSIPSTPFSLLTSAVQTGFPLTQSSFTRKQTSAPPPALVNPSGDSNSVSDSGTVLETSSVNRVHSNLSNELLQPQPTQLLTTGQKRKLETDDELDPTYTLTDTTQGPPVTVRPEQEQHDGQPTEPARPDRSVKRKVQFEPRNTRPLASPPAMRNTAPPPVPEPFRDDILGFPAVDRTIQRPGTRARILTRYEADEQMPPLRTFVPMSSGKVRRSGHR</sequence>
<feature type="compositionally biased region" description="Low complexity" evidence="1">
    <location>
        <begin position="182"/>
        <end position="193"/>
    </location>
</feature>
<dbReference type="Proteomes" id="UP000886653">
    <property type="component" value="Unassembled WGS sequence"/>
</dbReference>
<feature type="compositionally biased region" description="Polar residues" evidence="1">
    <location>
        <begin position="664"/>
        <end position="688"/>
    </location>
</feature>
<feature type="region of interest" description="Disordered" evidence="1">
    <location>
        <begin position="450"/>
        <end position="549"/>
    </location>
</feature>
<feature type="compositionally biased region" description="Low complexity" evidence="1">
    <location>
        <begin position="605"/>
        <end position="632"/>
    </location>
</feature>
<dbReference type="EMBL" id="MU167210">
    <property type="protein sequence ID" value="KAG0151986.1"/>
    <property type="molecule type" value="Genomic_DNA"/>
</dbReference>
<feature type="compositionally biased region" description="Polar residues" evidence="1">
    <location>
        <begin position="170"/>
        <end position="181"/>
    </location>
</feature>
<feature type="compositionally biased region" description="Low complexity" evidence="1">
    <location>
        <begin position="888"/>
        <end position="899"/>
    </location>
</feature>
<feature type="region of interest" description="Disordered" evidence="1">
    <location>
        <begin position="146"/>
        <end position="196"/>
    </location>
</feature>
<feature type="compositionally biased region" description="Polar residues" evidence="1">
    <location>
        <begin position="915"/>
        <end position="924"/>
    </location>
</feature>
<evidence type="ECO:0000256" key="1">
    <source>
        <dbReference type="SAM" id="MobiDB-lite"/>
    </source>
</evidence>
<evidence type="ECO:0000313" key="2">
    <source>
        <dbReference type="EMBL" id="KAG0151986.1"/>
    </source>
</evidence>
<feature type="compositionally biased region" description="Polar residues" evidence="1">
    <location>
        <begin position="540"/>
        <end position="549"/>
    </location>
</feature>
<dbReference type="OrthoDB" id="2506207at2759"/>
<protein>
    <submittedName>
        <fullName evidence="2">Uncharacterized protein</fullName>
    </submittedName>
</protein>
<proteinExistence type="predicted"/>
<feature type="compositionally biased region" description="Polar residues" evidence="1">
    <location>
        <begin position="859"/>
        <end position="869"/>
    </location>
</feature>
<dbReference type="AlphaFoldDB" id="A0A9P6TGP4"/>
<feature type="region of interest" description="Disordered" evidence="1">
    <location>
        <begin position="883"/>
        <end position="982"/>
    </location>
</feature>
<accession>A0A9P6TGP4</accession>
<feature type="compositionally biased region" description="Basic and acidic residues" evidence="1">
    <location>
        <begin position="930"/>
        <end position="959"/>
    </location>
</feature>
<organism evidence="2 3">
    <name type="scientific">Cronartium quercuum f. sp. fusiforme G11</name>
    <dbReference type="NCBI Taxonomy" id="708437"/>
    <lineage>
        <taxon>Eukaryota</taxon>
        <taxon>Fungi</taxon>
        <taxon>Dikarya</taxon>
        <taxon>Basidiomycota</taxon>
        <taxon>Pucciniomycotina</taxon>
        <taxon>Pucciniomycetes</taxon>
        <taxon>Pucciniales</taxon>
        <taxon>Coleosporiaceae</taxon>
        <taxon>Cronartium</taxon>
    </lineage>
</organism>
<feature type="compositionally biased region" description="Polar residues" evidence="1">
    <location>
        <begin position="517"/>
        <end position="527"/>
    </location>
</feature>
<evidence type="ECO:0000313" key="3">
    <source>
        <dbReference type="Proteomes" id="UP000886653"/>
    </source>
</evidence>
<feature type="region of interest" description="Disordered" evidence="1">
    <location>
        <begin position="592"/>
        <end position="712"/>
    </location>
</feature>
<feature type="region of interest" description="Disordered" evidence="1">
    <location>
        <begin position="842"/>
        <end position="869"/>
    </location>
</feature>
<reference evidence="2" key="1">
    <citation type="submission" date="2013-11" db="EMBL/GenBank/DDBJ databases">
        <title>Genome sequence of the fusiform rust pathogen reveals effectors for host alternation and coevolution with pine.</title>
        <authorList>
            <consortium name="DOE Joint Genome Institute"/>
            <person name="Smith K."/>
            <person name="Pendleton A."/>
            <person name="Kubisiak T."/>
            <person name="Anderson C."/>
            <person name="Salamov A."/>
            <person name="Aerts A."/>
            <person name="Riley R."/>
            <person name="Clum A."/>
            <person name="Lindquist E."/>
            <person name="Ence D."/>
            <person name="Campbell M."/>
            <person name="Kronenberg Z."/>
            <person name="Feau N."/>
            <person name="Dhillon B."/>
            <person name="Hamelin R."/>
            <person name="Burleigh J."/>
            <person name="Smith J."/>
            <person name="Yandell M."/>
            <person name="Nelson C."/>
            <person name="Grigoriev I."/>
            <person name="Davis J."/>
        </authorList>
    </citation>
    <scope>NUCLEOTIDE SEQUENCE</scope>
    <source>
        <strain evidence="2">G11</strain>
    </source>
</reference>
<gene>
    <name evidence="2" type="ORF">CROQUDRAFT_667653</name>
</gene>
<name>A0A9P6TGP4_9BASI</name>
<comment type="caution">
    <text evidence="2">The sequence shown here is derived from an EMBL/GenBank/DDBJ whole genome shotgun (WGS) entry which is preliminary data.</text>
</comment>